<reference evidence="1 2" key="1">
    <citation type="journal article" date="2013" name="ISME J.">
        <title>A metabolic model for members of the genus Tetrasphaera involved in enhanced biological phosphorus removal.</title>
        <authorList>
            <person name="Kristiansen R."/>
            <person name="Nguyen H.T.T."/>
            <person name="Saunders A.M."/>
            <person name="Nielsen J.L."/>
            <person name="Wimmer R."/>
            <person name="Le V.Q."/>
            <person name="McIlroy S.J."/>
            <person name="Petrovski S."/>
            <person name="Seviour R.J."/>
            <person name="Calteau A."/>
            <person name="Nielsen K.L."/>
            <person name="Nielsen P.H."/>
        </authorList>
    </citation>
    <scope>NUCLEOTIDE SEQUENCE [LARGE SCALE GENOMIC DNA]</scope>
    <source>
        <strain evidence="1 2">Lp2</strain>
    </source>
</reference>
<evidence type="ECO:0000313" key="2">
    <source>
        <dbReference type="Proteomes" id="UP000013167"/>
    </source>
</evidence>
<gene>
    <name evidence="1" type="ORF">BN10_530021</name>
</gene>
<dbReference type="AlphaFoldDB" id="N0E3E2"/>
<organism evidence="1 2">
    <name type="scientific">Phycicoccus elongatus Lp2</name>
    <dbReference type="NCBI Taxonomy" id="1193181"/>
    <lineage>
        <taxon>Bacteria</taxon>
        <taxon>Bacillati</taxon>
        <taxon>Actinomycetota</taxon>
        <taxon>Actinomycetes</taxon>
        <taxon>Micrococcales</taxon>
        <taxon>Intrasporangiaceae</taxon>
        <taxon>Phycicoccus</taxon>
    </lineage>
</organism>
<dbReference type="HOGENOM" id="CLU_841809_0_0_11"/>
<keyword evidence="2" id="KW-1185">Reference proteome</keyword>
<proteinExistence type="predicted"/>
<comment type="caution">
    <text evidence="1">The sequence shown here is derived from an EMBL/GenBank/DDBJ whole genome shotgun (WGS) entry which is preliminary data.</text>
</comment>
<name>N0E3E2_9MICO</name>
<sequence length="330" mass="36986">MHRRSLKVAGKISHKVVVEVSSVNLFPGNNSVSALVKRISPGREVENLSNSDAIACCYDRRLVEVEGVEPERLAATRIEDILSVSDGVLRVMTAGPNGRDITKEDSFDVVIEGQDVGPIVIILTSSRFQFRFQLRFHFRFQLTEFIQYARDLSLHFERRHWESISSYATVRDRGVIAFDLISFDVTTEIVGSKHVSQEPSQHDGGVGAKDTISRTRDLVAILIWNDCPTHLCRSSRREDHVASLHDLLSPTRRVTLGDGCSHANPVSITIDGRQVNVLERGPGRARPLYLRRFRCNITDCPKCNTIRALIRDQFINSAHAKKSSSISTIV</sequence>
<protein>
    <submittedName>
        <fullName evidence="1">Uncharacterized protein</fullName>
    </submittedName>
</protein>
<dbReference type="Proteomes" id="UP000013167">
    <property type="component" value="Unassembled WGS sequence"/>
</dbReference>
<accession>N0E3E2</accession>
<dbReference type="EMBL" id="CAIZ01000123">
    <property type="protein sequence ID" value="CCH70205.1"/>
    <property type="molecule type" value="Genomic_DNA"/>
</dbReference>
<evidence type="ECO:0000313" key="1">
    <source>
        <dbReference type="EMBL" id="CCH70205.1"/>
    </source>
</evidence>